<evidence type="ECO:0000256" key="1">
    <source>
        <dbReference type="SAM" id="SignalP"/>
    </source>
</evidence>
<evidence type="ECO:0000313" key="2">
    <source>
        <dbReference type="EMBL" id="KAK2859838.1"/>
    </source>
</evidence>
<dbReference type="InterPro" id="IPR036048">
    <property type="entry name" value="Interleukin_8-like_sf"/>
</dbReference>
<feature type="signal peptide" evidence="1">
    <location>
        <begin position="1"/>
        <end position="27"/>
    </location>
</feature>
<evidence type="ECO:0000313" key="3">
    <source>
        <dbReference type="Proteomes" id="UP001187415"/>
    </source>
</evidence>
<keyword evidence="1" id="KW-0732">Signal</keyword>
<organism evidence="2 3">
    <name type="scientific">Channa striata</name>
    <name type="common">Snakehead murrel</name>
    <name type="synonym">Ophicephalus striatus</name>
    <dbReference type="NCBI Taxonomy" id="64152"/>
    <lineage>
        <taxon>Eukaryota</taxon>
        <taxon>Metazoa</taxon>
        <taxon>Chordata</taxon>
        <taxon>Craniata</taxon>
        <taxon>Vertebrata</taxon>
        <taxon>Euteleostomi</taxon>
        <taxon>Actinopterygii</taxon>
        <taxon>Neopterygii</taxon>
        <taxon>Teleostei</taxon>
        <taxon>Neoteleostei</taxon>
        <taxon>Acanthomorphata</taxon>
        <taxon>Anabantaria</taxon>
        <taxon>Anabantiformes</taxon>
        <taxon>Channoidei</taxon>
        <taxon>Channidae</taxon>
        <taxon>Channa</taxon>
    </lineage>
</organism>
<dbReference type="AlphaFoldDB" id="A0AA88NMP2"/>
<gene>
    <name evidence="2" type="ORF">Q5P01_004458</name>
</gene>
<protein>
    <recommendedName>
        <fullName evidence="4">Chemokine interleukin-8-like domain-containing protein</fullName>
    </recommendedName>
</protein>
<name>A0AA88NMP2_CHASR</name>
<feature type="chain" id="PRO_5041643491" description="Chemokine interleukin-8-like domain-containing protein" evidence="1">
    <location>
        <begin position="28"/>
        <end position="105"/>
    </location>
</feature>
<reference evidence="2" key="1">
    <citation type="submission" date="2023-07" db="EMBL/GenBank/DDBJ databases">
        <title>Chromosome-level Genome Assembly of Striped Snakehead (Channa striata).</title>
        <authorList>
            <person name="Liu H."/>
        </authorList>
    </citation>
    <scope>NUCLEOTIDE SEQUENCE</scope>
    <source>
        <strain evidence="2">Gz</strain>
        <tissue evidence="2">Muscle</tissue>
    </source>
</reference>
<proteinExistence type="predicted"/>
<dbReference type="GO" id="GO:0005576">
    <property type="term" value="C:extracellular region"/>
    <property type="evidence" value="ECO:0007669"/>
    <property type="project" value="InterPro"/>
</dbReference>
<evidence type="ECO:0008006" key="4">
    <source>
        <dbReference type="Google" id="ProtNLM"/>
    </source>
</evidence>
<dbReference type="Proteomes" id="UP001187415">
    <property type="component" value="Unassembled WGS sequence"/>
</dbReference>
<dbReference type="GO" id="GO:0006955">
    <property type="term" value="P:immune response"/>
    <property type="evidence" value="ECO:0007669"/>
    <property type="project" value="InterPro"/>
</dbReference>
<keyword evidence="3" id="KW-1185">Reference proteome</keyword>
<dbReference type="SUPFAM" id="SSF54117">
    <property type="entry name" value="Interleukin 8-like chemokines"/>
    <property type="match status" value="1"/>
</dbReference>
<dbReference type="EMBL" id="JAUPFM010000002">
    <property type="protein sequence ID" value="KAK2859838.1"/>
    <property type="molecule type" value="Genomic_DNA"/>
</dbReference>
<dbReference type="Gene3D" id="2.40.50.40">
    <property type="match status" value="1"/>
</dbReference>
<comment type="caution">
    <text evidence="2">The sequence shown here is derived from an EMBL/GenBank/DDBJ whole genome shotgun (WGS) entry which is preliminary data.</text>
</comment>
<dbReference type="GO" id="GO:0008009">
    <property type="term" value="F:chemokine activity"/>
    <property type="evidence" value="ECO:0007669"/>
    <property type="project" value="InterPro"/>
</dbReference>
<accession>A0AA88NMP2</accession>
<sequence>MWKTPSVRRWMCLLTLAVAIIFITSEASPFIRLPCCTGGHGRNFIPTEVTQCFQQKIRTDCKIHAYLIKTSTGLLCVRATNKWLNEKIAKGELKCPPVISKCKRF</sequence>